<dbReference type="OrthoDB" id="9784774at2"/>
<dbReference type="InterPro" id="IPR011146">
    <property type="entry name" value="HIT-like"/>
</dbReference>
<dbReference type="GO" id="GO:0003824">
    <property type="term" value="F:catalytic activity"/>
    <property type="evidence" value="ECO:0007669"/>
    <property type="project" value="InterPro"/>
</dbReference>
<dbReference type="InterPro" id="IPR019808">
    <property type="entry name" value="Histidine_triad_CS"/>
</dbReference>
<evidence type="ECO:0000313" key="6">
    <source>
        <dbReference type="Proteomes" id="UP000254664"/>
    </source>
</evidence>
<dbReference type="PANTHER" id="PTHR23089">
    <property type="entry name" value="HISTIDINE TRIAD HIT PROTEIN"/>
    <property type="match status" value="1"/>
</dbReference>
<name>A0A381JAG5_9CLOT</name>
<sequence>MEDCIFCKIVKGDIPSEKVYEDDKVYAFKDLNPEAPIHVLIIPKMHIKSTNEISEENSSSISNLFISVAKIAKILNIDESGYRVVNNCGKQGGQTVEHLHFHMLGGRDLTWPPG</sequence>
<dbReference type="Proteomes" id="UP000254664">
    <property type="component" value="Unassembled WGS sequence"/>
</dbReference>
<keyword evidence="6" id="KW-1185">Reference proteome</keyword>
<dbReference type="InterPro" id="IPR001310">
    <property type="entry name" value="Histidine_triad_HIT"/>
</dbReference>
<dbReference type="Pfam" id="PF01230">
    <property type="entry name" value="HIT"/>
    <property type="match status" value="1"/>
</dbReference>
<evidence type="ECO:0000256" key="2">
    <source>
        <dbReference type="PIRSR" id="PIRSR601310-3"/>
    </source>
</evidence>
<dbReference type="CDD" id="cd01276">
    <property type="entry name" value="PKCI_related"/>
    <property type="match status" value="1"/>
</dbReference>
<evidence type="ECO:0000313" key="5">
    <source>
        <dbReference type="EMBL" id="SUY47436.1"/>
    </source>
</evidence>
<accession>A0A381JAG5</accession>
<gene>
    <name evidence="5" type="ORF">NCTC9836_01769</name>
</gene>
<protein>
    <submittedName>
        <fullName evidence="5">Hit family protein</fullName>
    </submittedName>
</protein>
<proteinExistence type="predicted"/>
<dbReference type="AlphaFoldDB" id="A0A381JAG5"/>
<feature type="short sequence motif" description="Histidine triad motif" evidence="2 3">
    <location>
        <begin position="98"/>
        <end position="102"/>
    </location>
</feature>
<feature type="domain" description="HIT" evidence="4">
    <location>
        <begin position="5"/>
        <end position="114"/>
    </location>
</feature>
<dbReference type="RefSeq" id="WP_115641395.1">
    <property type="nucleotide sequence ID" value="NZ_UFWZ01000001.1"/>
</dbReference>
<dbReference type="SUPFAM" id="SSF54197">
    <property type="entry name" value="HIT-like"/>
    <property type="match status" value="1"/>
</dbReference>
<dbReference type="InterPro" id="IPR036265">
    <property type="entry name" value="HIT-like_sf"/>
</dbReference>
<evidence type="ECO:0000259" key="4">
    <source>
        <dbReference type="PROSITE" id="PS51084"/>
    </source>
</evidence>
<feature type="active site" description="Tele-AMP-histidine intermediate" evidence="1">
    <location>
        <position position="100"/>
    </location>
</feature>
<dbReference type="PROSITE" id="PS00892">
    <property type="entry name" value="HIT_1"/>
    <property type="match status" value="1"/>
</dbReference>
<organism evidence="5 6">
    <name type="scientific">Clostridium putrefaciens</name>
    <dbReference type="NCBI Taxonomy" id="99675"/>
    <lineage>
        <taxon>Bacteria</taxon>
        <taxon>Bacillati</taxon>
        <taxon>Bacillota</taxon>
        <taxon>Clostridia</taxon>
        <taxon>Eubacteriales</taxon>
        <taxon>Clostridiaceae</taxon>
        <taxon>Clostridium</taxon>
    </lineage>
</organism>
<evidence type="ECO:0000256" key="3">
    <source>
        <dbReference type="PROSITE-ProRule" id="PRU00464"/>
    </source>
</evidence>
<dbReference type="PROSITE" id="PS51084">
    <property type="entry name" value="HIT_2"/>
    <property type="match status" value="1"/>
</dbReference>
<dbReference type="PRINTS" id="PR00332">
    <property type="entry name" value="HISTRIAD"/>
</dbReference>
<dbReference type="Gene3D" id="3.30.428.10">
    <property type="entry name" value="HIT-like"/>
    <property type="match status" value="1"/>
</dbReference>
<evidence type="ECO:0000256" key="1">
    <source>
        <dbReference type="PIRSR" id="PIRSR601310-1"/>
    </source>
</evidence>
<dbReference type="EMBL" id="UFWZ01000001">
    <property type="protein sequence ID" value="SUY47436.1"/>
    <property type="molecule type" value="Genomic_DNA"/>
</dbReference>
<reference evidence="5 6" key="1">
    <citation type="submission" date="2018-06" db="EMBL/GenBank/DDBJ databases">
        <authorList>
            <consortium name="Pathogen Informatics"/>
            <person name="Doyle S."/>
        </authorList>
    </citation>
    <scope>NUCLEOTIDE SEQUENCE [LARGE SCALE GENOMIC DNA]</scope>
    <source>
        <strain evidence="5 6">NCTC9836</strain>
    </source>
</reference>